<evidence type="ECO:0000313" key="5">
    <source>
        <dbReference type="Proteomes" id="UP000630135"/>
    </source>
</evidence>
<sequence>MKAARLTSNVCLEAHTQGMAPLLSVLDLTPVSSGQQPGEALRHTLDLAEATDRAGYERFWIAEHHNSGAFASAATEILIALAAARTRRIRVGSGGVMLPNHSPLKVAENFMSLEALFPGRIDLGLGRAPGTDGVTALALRRSREALAADDFPAQIALLRAFAGETPWPAGSVFSGVLAEPRGVKLPPLWILGSSLYGAQLAGELGVGYAFAYHFSQEDPAEAVQTYRRHFRPGPLAEPHAILGVNALAAPTAEEAQELSLTAAALSLGILSGQRGLLRSPEDARAWLREMDTDPARLLKKARIGTPAQVWADLQALAEQTGAQELMVTTYTHDPLKREQSYRLLAGAAGLEEAGAGETAPGALKEAALK</sequence>
<dbReference type="Proteomes" id="UP000652720">
    <property type="component" value="Unassembled WGS sequence"/>
</dbReference>
<dbReference type="CDD" id="cd00347">
    <property type="entry name" value="Flavin_utilizing_monoxygenases"/>
    <property type="match status" value="1"/>
</dbReference>
<gene>
    <name evidence="4" type="ORF">GCM10008021_14330</name>
    <name evidence="3" type="ORF">GCM10010914_18450</name>
</gene>
<evidence type="ECO:0000259" key="2">
    <source>
        <dbReference type="Pfam" id="PF00296"/>
    </source>
</evidence>
<name>A0AAV4K5M3_9DEIO</name>
<dbReference type="EMBL" id="BMMA01000016">
    <property type="protein sequence ID" value="GGI84406.1"/>
    <property type="molecule type" value="Genomic_DNA"/>
</dbReference>
<keyword evidence="5" id="KW-1185">Reference proteome</keyword>
<dbReference type="Pfam" id="PF00296">
    <property type="entry name" value="Bac_luciferase"/>
    <property type="match status" value="1"/>
</dbReference>
<dbReference type="AlphaFoldDB" id="A0AAV4K5M3"/>
<protein>
    <submittedName>
        <fullName evidence="3">Luciferase</fullName>
    </submittedName>
</protein>
<evidence type="ECO:0000313" key="3">
    <source>
        <dbReference type="EMBL" id="GGI84406.1"/>
    </source>
</evidence>
<dbReference type="PANTHER" id="PTHR30137:SF6">
    <property type="entry name" value="LUCIFERASE-LIKE MONOOXYGENASE"/>
    <property type="match status" value="1"/>
</dbReference>
<dbReference type="GO" id="GO:0016705">
    <property type="term" value="F:oxidoreductase activity, acting on paired donors, with incorporation or reduction of molecular oxygen"/>
    <property type="evidence" value="ECO:0007669"/>
    <property type="project" value="InterPro"/>
</dbReference>
<feature type="domain" description="Luciferase-like" evidence="2">
    <location>
        <begin position="25"/>
        <end position="323"/>
    </location>
</feature>
<evidence type="ECO:0000313" key="4">
    <source>
        <dbReference type="EMBL" id="GGP29782.1"/>
    </source>
</evidence>
<dbReference type="NCBIfam" id="TIGR03558">
    <property type="entry name" value="oxido_grp_1"/>
    <property type="match status" value="1"/>
</dbReference>
<dbReference type="Proteomes" id="UP000630135">
    <property type="component" value="Unassembled WGS sequence"/>
</dbReference>
<accession>A0AAV4K5M3</accession>
<dbReference type="InterPro" id="IPR050766">
    <property type="entry name" value="Bact_Lucif_Oxidored"/>
</dbReference>
<dbReference type="GO" id="GO:0005829">
    <property type="term" value="C:cytosol"/>
    <property type="evidence" value="ECO:0007669"/>
    <property type="project" value="TreeGrafter"/>
</dbReference>
<dbReference type="PANTHER" id="PTHR30137">
    <property type="entry name" value="LUCIFERASE-LIKE MONOOXYGENASE"/>
    <property type="match status" value="1"/>
</dbReference>
<dbReference type="Gene3D" id="3.20.20.30">
    <property type="entry name" value="Luciferase-like domain"/>
    <property type="match status" value="1"/>
</dbReference>
<comment type="similarity">
    <text evidence="1">To bacterial alkanal monooxygenase alpha and beta chains.</text>
</comment>
<reference evidence="5" key="3">
    <citation type="journal article" date="2019" name="Int. J. Syst. Evol. Microbiol.">
        <title>The Global Catalogue of Microorganisms (GCM) 10K type strain sequencing project: providing services to taxonomists for standard genome sequencing and annotation.</title>
        <authorList>
            <consortium name="The Broad Institute Genomics Platform"/>
            <consortium name="The Broad Institute Genome Sequencing Center for Infectious Disease"/>
            <person name="Wu L."/>
            <person name="Ma J."/>
        </authorList>
    </citation>
    <scope>NUCLEOTIDE SEQUENCE [LARGE SCALE GENOMIC DNA]</scope>
    <source>
        <strain evidence="5">CGMCC 1.8884</strain>
    </source>
</reference>
<dbReference type="InterPro" id="IPR011251">
    <property type="entry name" value="Luciferase-like_dom"/>
</dbReference>
<reference evidence="3" key="4">
    <citation type="submission" date="2023-08" db="EMBL/GenBank/DDBJ databases">
        <authorList>
            <person name="Sun Q."/>
            <person name="Zhou Y."/>
        </authorList>
    </citation>
    <scope>NUCLEOTIDE SEQUENCE</scope>
    <source>
        <strain evidence="4">CGMCC 1.8884</strain>
        <strain evidence="3">CGMCC 1.8885</strain>
    </source>
</reference>
<organism evidence="3 6">
    <name type="scientific">Deinococcus wulumuqiensis</name>
    <dbReference type="NCBI Taxonomy" id="980427"/>
    <lineage>
        <taxon>Bacteria</taxon>
        <taxon>Thermotogati</taxon>
        <taxon>Deinococcota</taxon>
        <taxon>Deinococci</taxon>
        <taxon>Deinococcales</taxon>
        <taxon>Deinococcaceae</taxon>
        <taxon>Deinococcus</taxon>
    </lineage>
</organism>
<dbReference type="InterPro" id="IPR019949">
    <property type="entry name" value="CmoO-like"/>
</dbReference>
<dbReference type="SUPFAM" id="SSF51679">
    <property type="entry name" value="Bacterial luciferase-like"/>
    <property type="match status" value="1"/>
</dbReference>
<proteinExistence type="predicted"/>
<dbReference type="EMBL" id="BMLZ01000015">
    <property type="protein sequence ID" value="GGP29782.1"/>
    <property type="molecule type" value="Genomic_DNA"/>
</dbReference>
<dbReference type="InterPro" id="IPR036661">
    <property type="entry name" value="Luciferase-like_sf"/>
</dbReference>
<reference evidence="4" key="1">
    <citation type="journal article" date="2014" name="Int. J. Syst. Evol. Microbiol.">
        <title>Complete genome of a new Firmicutes species belonging to the dominant human colonic microbiota ('Ruminococcus bicirculans') reveals two chromosomes and a selective capacity to utilize plant glucans.</title>
        <authorList>
            <consortium name="NISC Comparative Sequencing Program"/>
            <person name="Wegmann U."/>
            <person name="Louis P."/>
            <person name="Goesmann A."/>
            <person name="Henrissat B."/>
            <person name="Duncan S.H."/>
            <person name="Flint H.J."/>
        </authorList>
    </citation>
    <scope>NUCLEOTIDE SEQUENCE</scope>
    <source>
        <strain evidence="4">CGMCC 1.8884</strain>
    </source>
</reference>
<dbReference type="FunFam" id="3.20.20.30:FF:000002">
    <property type="entry name" value="LLM class flavin-dependent oxidoreductase"/>
    <property type="match status" value="1"/>
</dbReference>
<reference evidence="3" key="2">
    <citation type="journal article" date="2014" name="Int. J. Syst. Evol. Microbiol.">
        <title>Complete genome sequence of Corynebacterium casei LMG S-19264T (=DSM 44701T), isolated from a smear-ripened cheese.</title>
        <authorList>
            <consortium name="US DOE Joint Genome Institute (JGI-PGF)"/>
            <person name="Walter F."/>
            <person name="Albersmeier A."/>
            <person name="Kalinowski J."/>
            <person name="Ruckert C."/>
        </authorList>
    </citation>
    <scope>NUCLEOTIDE SEQUENCE</scope>
    <source>
        <strain evidence="3">CGMCC 1.8885</strain>
    </source>
</reference>
<evidence type="ECO:0000313" key="6">
    <source>
        <dbReference type="Proteomes" id="UP000652720"/>
    </source>
</evidence>
<comment type="caution">
    <text evidence="3">The sequence shown here is derived from an EMBL/GenBank/DDBJ whole genome shotgun (WGS) entry which is preliminary data.</text>
</comment>
<evidence type="ECO:0000256" key="1">
    <source>
        <dbReference type="ARBA" id="ARBA00007789"/>
    </source>
</evidence>